<evidence type="ECO:0000313" key="3">
    <source>
        <dbReference type="EnsemblMetazoa" id="XP_020911113.2"/>
    </source>
</evidence>
<organism evidence="3 4">
    <name type="scientific">Exaiptasia diaphana</name>
    <name type="common">Tropical sea anemone</name>
    <name type="synonym">Aiptasia pulchella</name>
    <dbReference type="NCBI Taxonomy" id="2652724"/>
    <lineage>
        <taxon>Eukaryota</taxon>
        <taxon>Metazoa</taxon>
        <taxon>Cnidaria</taxon>
        <taxon>Anthozoa</taxon>
        <taxon>Hexacorallia</taxon>
        <taxon>Actiniaria</taxon>
        <taxon>Aiptasiidae</taxon>
        <taxon>Exaiptasia</taxon>
    </lineage>
</organism>
<feature type="compositionally biased region" description="Basic residues" evidence="1">
    <location>
        <begin position="86"/>
        <end position="95"/>
    </location>
</feature>
<dbReference type="Pfam" id="PF13873">
    <property type="entry name" value="Myb_DNA-bind_5"/>
    <property type="match status" value="1"/>
</dbReference>
<accession>A0A913XWS9</accession>
<evidence type="ECO:0000256" key="1">
    <source>
        <dbReference type="SAM" id="MobiDB-lite"/>
    </source>
</evidence>
<protein>
    <recommendedName>
        <fullName evidence="2">Myb/SANT-like DNA-binding domain-containing protein</fullName>
    </recommendedName>
</protein>
<evidence type="ECO:0000259" key="2">
    <source>
        <dbReference type="Pfam" id="PF13873"/>
    </source>
</evidence>
<dbReference type="AlphaFoldDB" id="A0A913XWS9"/>
<name>A0A913XWS9_EXADI</name>
<feature type="region of interest" description="Disordered" evidence="1">
    <location>
        <begin position="85"/>
        <end position="112"/>
    </location>
</feature>
<dbReference type="PANTHER" id="PTHR23098:SF16">
    <property type="entry name" value="REGULATORY PROTEIN ZESTE"/>
    <property type="match status" value="1"/>
</dbReference>
<dbReference type="Gene3D" id="1.10.10.60">
    <property type="entry name" value="Homeodomain-like"/>
    <property type="match status" value="1"/>
</dbReference>
<dbReference type="GeneID" id="110248894"/>
<proteinExistence type="predicted"/>
<dbReference type="OMA" id="SHAKREF"/>
<evidence type="ECO:0000313" key="4">
    <source>
        <dbReference type="Proteomes" id="UP000887567"/>
    </source>
</evidence>
<keyword evidence="4" id="KW-1185">Reference proteome</keyword>
<feature type="domain" description="Myb/SANT-like DNA-binding" evidence="2">
    <location>
        <begin position="15"/>
        <end position="91"/>
    </location>
</feature>
<dbReference type="RefSeq" id="XP_020911113.2">
    <property type="nucleotide sequence ID" value="XM_021055454.2"/>
</dbReference>
<dbReference type="InterPro" id="IPR028002">
    <property type="entry name" value="Myb_DNA-bind_5"/>
</dbReference>
<dbReference type="GO" id="GO:0005634">
    <property type="term" value="C:nucleus"/>
    <property type="evidence" value="ECO:0007669"/>
    <property type="project" value="TreeGrafter"/>
</dbReference>
<reference evidence="3" key="1">
    <citation type="submission" date="2022-11" db="UniProtKB">
        <authorList>
            <consortium name="EnsemblMetazoa"/>
        </authorList>
    </citation>
    <scope>IDENTIFICATION</scope>
</reference>
<dbReference type="PANTHER" id="PTHR23098">
    <property type="entry name" value="AGAP001331-PA-RELATED"/>
    <property type="match status" value="1"/>
</dbReference>
<dbReference type="EnsemblMetazoa" id="XM_021055454.2">
    <property type="protein sequence ID" value="XP_020911113.2"/>
    <property type="gene ID" value="LOC110248894"/>
</dbReference>
<dbReference type="OrthoDB" id="5989496at2759"/>
<dbReference type="KEGG" id="epa:110248894"/>
<dbReference type="Proteomes" id="UP000887567">
    <property type="component" value="Unplaced"/>
</dbReference>
<sequence length="150" mass="16399">MAAELEITGELKRNRKANFTSSECTIILEEAEKHLDIIKSKFSTVITNKKKKETWKDITSKVNALGVSERTPEEIKDKWRAMVSTAKKKHNKVAKTRKETGGGKKPASPTPTTIKIIDLFGEDPSFSGISGGLESSSSFSTLDLSDVAGI</sequence>